<sequence length="347" mass="36641">MIAAIYRDFKGSIAIENVPDPTPTKQGVVIRVEATGLCRSDWHGWMGHDPDIRLPHVPGHELAGVIEAVGSEVASWRTGQCVTLPFVCGCGRCRQCAAGQQQVCDHQFQPGFTHWGSFAQYVAIDYADANLVELPDAIACTTAASLGCRFATAFRAIVDQGQVRAGQWVAVHGSGGVGLSAIMIAGALGANVIAIDIDDRKLDFARTVGAVATINAQTVDDVVAEIQAITGGGADLSLDALGSPTTCFQSVACLRKRGKHVQVGLMLADHQHPPVPMDKVIAGELEILGSHGMQAHRYPAMLAMIAAGKLQPEKLVGSTIPLSEAVTALPAMDRYQGTGVTIIDRFE</sequence>
<dbReference type="EC" id="1.1.1.1" evidence="6"/>
<accession>A0A518JV81</accession>
<reference evidence="6 7" key="1">
    <citation type="submission" date="2019-02" db="EMBL/GenBank/DDBJ databases">
        <title>Deep-cultivation of Planctomycetes and their phenomic and genomic characterization uncovers novel biology.</title>
        <authorList>
            <person name="Wiegand S."/>
            <person name="Jogler M."/>
            <person name="Boedeker C."/>
            <person name="Pinto D."/>
            <person name="Vollmers J."/>
            <person name="Rivas-Marin E."/>
            <person name="Kohn T."/>
            <person name="Peeters S.H."/>
            <person name="Heuer A."/>
            <person name="Rast P."/>
            <person name="Oberbeckmann S."/>
            <person name="Bunk B."/>
            <person name="Jeske O."/>
            <person name="Meyerdierks A."/>
            <person name="Storesund J.E."/>
            <person name="Kallscheuer N."/>
            <person name="Luecker S."/>
            <person name="Lage O.M."/>
            <person name="Pohl T."/>
            <person name="Merkel B.J."/>
            <person name="Hornburger P."/>
            <person name="Mueller R.-W."/>
            <person name="Bruemmer F."/>
            <person name="Labrenz M."/>
            <person name="Spormann A.M."/>
            <person name="Op den Camp H."/>
            <person name="Overmann J."/>
            <person name="Amann R."/>
            <person name="Jetten M.S.M."/>
            <person name="Mascher T."/>
            <person name="Medema M.H."/>
            <person name="Devos D.P."/>
            <person name="Kaster A.-K."/>
            <person name="Ovreas L."/>
            <person name="Rohde M."/>
            <person name="Galperin M.Y."/>
            <person name="Jogler C."/>
        </authorList>
    </citation>
    <scope>NUCLEOTIDE SEQUENCE [LARGE SCALE GENOMIC DNA]</scope>
    <source>
        <strain evidence="6 7">Poly24</strain>
    </source>
</reference>
<comment type="similarity">
    <text evidence="4">Belongs to the zinc-containing alcohol dehydrogenase family.</text>
</comment>
<dbReference type="InterPro" id="IPR011032">
    <property type="entry name" value="GroES-like_sf"/>
</dbReference>
<dbReference type="InterPro" id="IPR036291">
    <property type="entry name" value="NAD(P)-bd_dom_sf"/>
</dbReference>
<evidence type="ECO:0000313" key="6">
    <source>
        <dbReference type="EMBL" id="QDV69450.1"/>
    </source>
</evidence>
<dbReference type="Pfam" id="PF00107">
    <property type="entry name" value="ADH_zinc_N"/>
    <property type="match status" value="1"/>
</dbReference>
<evidence type="ECO:0000259" key="5">
    <source>
        <dbReference type="SMART" id="SM00829"/>
    </source>
</evidence>
<dbReference type="SUPFAM" id="SSF50129">
    <property type="entry name" value="GroES-like"/>
    <property type="match status" value="1"/>
</dbReference>
<dbReference type="InterPro" id="IPR013149">
    <property type="entry name" value="ADH-like_C"/>
</dbReference>
<dbReference type="InterPro" id="IPR050129">
    <property type="entry name" value="Zn_alcohol_dh"/>
</dbReference>
<protein>
    <submittedName>
        <fullName evidence="6">Alcohol dehydrogenase</fullName>
        <ecNumber evidence="6">1.1.1.1</ecNumber>
    </submittedName>
</protein>
<feature type="domain" description="Enoyl reductase (ER)" evidence="5">
    <location>
        <begin position="11"/>
        <end position="343"/>
    </location>
</feature>
<dbReference type="EMBL" id="CP036348">
    <property type="protein sequence ID" value="QDV69450.1"/>
    <property type="molecule type" value="Genomic_DNA"/>
</dbReference>
<dbReference type="InterPro" id="IPR002328">
    <property type="entry name" value="ADH_Zn_CS"/>
</dbReference>
<dbReference type="Proteomes" id="UP000315082">
    <property type="component" value="Chromosome"/>
</dbReference>
<dbReference type="InterPro" id="IPR013154">
    <property type="entry name" value="ADH-like_N"/>
</dbReference>
<evidence type="ECO:0000256" key="3">
    <source>
        <dbReference type="ARBA" id="ARBA00023002"/>
    </source>
</evidence>
<dbReference type="PROSITE" id="PS00059">
    <property type="entry name" value="ADH_ZINC"/>
    <property type="match status" value="1"/>
</dbReference>
<dbReference type="InterPro" id="IPR020843">
    <property type="entry name" value="ER"/>
</dbReference>
<evidence type="ECO:0000313" key="7">
    <source>
        <dbReference type="Proteomes" id="UP000315082"/>
    </source>
</evidence>
<organism evidence="6 7">
    <name type="scientific">Rosistilla carotiformis</name>
    <dbReference type="NCBI Taxonomy" id="2528017"/>
    <lineage>
        <taxon>Bacteria</taxon>
        <taxon>Pseudomonadati</taxon>
        <taxon>Planctomycetota</taxon>
        <taxon>Planctomycetia</taxon>
        <taxon>Pirellulales</taxon>
        <taxon>Pirellulaceae</taxon>
        <taxon>Rosistilla</taxon>
    </lineage>
</organism>
<keyword evidence="2 4" id="KW-0862">Zinc</keyword>
<dbReference type="SUPFAM" id="SSF51735">
    <property type="entry name" value="NAD(P)-binding Rossmann-fold domains"/>
    <property type="match status" value="1"/>
</dbReference>
<keyword evidence="1 4" id="KW-0479">Metal-binding</keyword>
<dbReference type="PANTHER" id="PTHR43401:SF5">
    <property type="entry name" value="ALCOHOL DEHYDROGENASE-RELATED"/>
    <property type="match status" value="1"/>
</dbReference>
<evidence type="ECO:0000256" key="2">
    <source>
        <dbReference type="ARBA" id="ARBA00022833"/>
    </source>
</evidence>
<dbReference type="Pfam" id="PF08240">
    <property type="entry name" value="ADH_N"/>
    <property type="match status" value="1"/>
</dbReference>
<name>A0A518JV81_9BACT</name>
<dbReference type="AlphaFoldDB" id="A0A518JV81"/>
<dbReference type="OrthoDB" id="239596at2"/>
<dbReference type="KEGG" id="rcf:Poly24_31660"/>
<dbReference type="GO" id="GO:0004022">
    <property type="term" value="F:alcohol dehydrogenase (NAD+) activity"/>
    <property type="evidence" value="ECO:0007669"/>
    <property type="project" value="UniProtKB-EC"/>
</dbReference>
<evidence type="ECO:0000256" key="4">
    <source>
        <dbReference type="RuleBase" id="RU361277"/>
    </source>
</evidence>
<keyword evidence="3 6" id="KW-0560">Oxidoreductase</keyword>
<proteinExistence type="inferred from homology"/>
<dbReference type="PANTHER" id="PTHR43401">
    <property type="entry name" value="L-THREONINE 3-DEHYDROGENASE"/>
    <property type="match status" value="1"/>
</dbReference>
<dbReference type="SMART" id="SM00829">
    <property type="entry name" value="PKS_ER"/>
    <property type="match status" value="1"/>
</dbReference>
<evidence type="ECO:0000256" key="1">
    <source>
        <dbReference type="ARBA" id="ARBA00022723"/>
    </source>
</evidence>
<keyword evidence="7" id="KW-1185">Reference proteome</keyword>
<gene>
    <name evidence="6" type="ORF">Poly24_31660</name>
</gene>
<comment type="cofactor">
    <cofactor evidence="4">
        <name>Zn(2+)</name>
        <dbReference type="ChEBI" id="CHEBI:29105"/>
    </cofactor>
</comment>
<dbReference type="Gene3D" id="3.90.180.10">
    <property type="entry name" value="Medium-chain alcohol dehydrogenases, catalytic domain"/>
    <property type="match status" value="1"/>
</dbReference>
<dbReference type="CDD" id="cd08260">
    <property type="entry name" value="Zn_ADH6"/>
    <property type="match status" value="1"/>
</dbReference>
<dbReference type="GO" id="GO:0008270">
    <property type="term" value="F:zinc ion binding"/>
    <property type="evidence" value="ECO:0007669"/>
    <property type="project" value="InterPro"/>
</dbReference>